<evidence type="ECO:0000256" key="8">
    <source>
        <dbReference type="SAM" id="MobiDB-lite"/>
    </source>
</evidence>
<feature type="transmembrane region" description="Helical" evidence="7">
    <location>
        <begin position="101"/>
        <end position="122"/>
    </location>
</feature>
<feature type="transmembrane region" description="Helical" evidence="7">
    <location>
        <begin position="290"/>
        <end position="312"/>
    </location>
</feature>
<feature type="region of interest" description="Disordered" evidence="8">
    <location>
        <begin position="1"/>
        <end position="29"/>
    </location>
</feature>
<dbReference type="CDD" id="cd06261">
    <property type="entry name" value="TM_PBP2"/>
    <property type="match status" value="1"/>
</dbReference>
<dbReference type="EMBL" id="CP034539">
    <property type="protein sequence ID" value="AZQ39336.1"/>
    <property type="molecule type" value="Genomic_DNA"/>
</dbReference>
<organism evidence="10 11">
    <name type="scientific">Streptomyces cyaneochromogenes</name>
    <dbReference type="NCBI Taxonomy" id="2496836"/>
    <lineage>
        <taxon>Bacteria</taxon>
        <taxon>Bacillati</taxon>
        <taxon>Actinomycetota</taxon>
        <taxon>Actinomycetes</taxon>
        <taxon>Kitasatosporales</taxon>
        <taxon>Streptomycetaceae</taxon>
        <taxon>Streptomyces</taxon>
    </lineage>
</organism>
<feature type="transmembrane region" description="Helical" evidence="7">
    <location>
        <begin position="238"/>
        <end position="261"/>
    </location>
</feature>
<dbReference type="Gene3D" id="1.10.3720.10">
    <property type="entry name" value="MetI-like"/>
    <property type="match status" value="1"/>
</dbReference>
<protein>
    <submittedName>
        <fullName evidence="10">Sugar ABC transporter permease</fullName>
    </submittedName>
</protein>
<evidence type="ECO:0000259" key="9">
    <source>
        <dbReference type="PROSITE" id="PS50928"/>
    </source>
</evidence>
<dbReference type="GO" id="GO:0055085">
    <property type="term" value="P:transmembrane transport"/>
    <property type="evidence" value="ECO:0007669"/>
    <property type="project" value="InterPro"/>
</dbReference>
<dbReference type="Pfam" id="PF00528">
    <property type="entry name" value="BPD_transp_1"/>
    <property type="match status" value="1"/>
</dbReference>
<keyword evidence="6 7" id="KW-0472">Membrane</keyword>
<evidence type="ECO:0000256" key="2">
    <source>
        <dbReference type="ARBA" id="ARBA00022448"/>
    </source>
</evidence>
<keyword evidence="2 7" id="KW-0813">Transport</keyword>
<keyword evidence="4 7" id="KW-0812">Transmembrane</keyword>
<feature type="transmembrane region" description="Helical" evidence="7">
    <location>
        <begin position="134"/>
        <end position="155"/>
    </location>
</feature>
<evidence type="ECO:0000256" key="1">
    <source>
        <dbReference type="ARBA" id="ARBA00004651"/>
    </source>
</evidence>
<dbReference type="OrthoDB" id="9805974at2"/>
<evidence type="ECO:0000313" key="10">
    <source>
        <dbReference type="EMBL" id="AZQ39336.1"/>
    </source>
</evidence>
<keyword evidence="3" id="KW-1003">Cell membrane</keyword>
<name>A0A3S9MJI1_9ACTN</name>
<dbReference type="PANTHER" id="PTHR30193:SF1">
    <property type="entry name" value="ABC TRANSPORTER PERMEASE PROTEIN YESP-RELATED"/>
    <property type="match status" value="1"/>
</dbReference>
<feature type="transmembrane region" description="Helical" evidence="7">
    <location>
        <begin position="185"/>
        <end position="204"/>
    </location>
</feature>
<evidence type="ECO:0000256" key="3">
    <source>
        <dbReference type="ARBA" id="ARBA00022475"/>
    </source>
</evidence>
<dbReference type="PROSITE" id="PS50928">
    <property type="entry name" value="ABC_TM1"/>
    <property type="match status" value="1"/>
</dbReference>
<dbReference type="SUPFAM" id="SSF161098">
    <property type="entry name" value="MetI-like"/>
    <property type="match status" value="1"/>
</dbReference>
<evidence type="ECO:0000313" key="11">
    <source>
        <dbReference type="Proteomes" id="UP000280298"/>
    </source>
</evidence>
<reference evidence="10 11" key="1">
    <citation type="journal article" date="2019" name="Int. J. Syst. Evol. Microbiol.">
        <title>Streptomyces cyaneochromogenes sp. nov., a blue pigment-producing actinomycete from manganese-contaminated soil.</title>
        <authorList>
            <person name="Tang X."/>
            <person name="Zhao J."/>
            <person name="Li K."/>
            <person name="Chen Z."/>
            <person name="Sun Y."/>
            <person name="Gao J."/>
        </authorList>
    </citation>
    <scope>NUCLEOTIDE SEQUENCE [LARGE SCALE GENOMIC DNA]</scope>
    <source>
        <strain evidence="10 11">MK-45</strain>
    </source>
</reference>
<comment type="similarity">
    <text evidence="7">Belongs to the binding-protein-dependent transport system permease family.</text>
</comment>
<gene>
    <name evidence="10" type="ORF">EJ357_42810</name>
</gene>
<accession>A0A3S9MJI1</accession>
<dbReference type="AlphaFoldDB" id="A0A3S9MJI1"/>
<evidence type="ECO:0000256" key="4">
    <source>
        <dbReference type="ARBA" id="ARBA00022692"/>
    </source>
</evidence>
<dbReference type="InterPro" id="IPR051393">
    <property type="entry name" value="ABC_transporter_permease"/>
</dbReference>
<dbReference type="RefSeq" id="WP_126397510.1">
    <property type="nucleotide sequence ID" value="NZ_CP034539.1"/>
</dbReference>
<sequence length="326" mass="36495">MATTTAPTPPPEAPAATKSPTAPKKPKLSKRRRREALSFYLFVSPWVIGFLVFLLGPMIASIYYSLTDWDSFTPPQWVGFQNYVTLLTDDPVFWKALWNTLFYAAVSVPLGLVLGLWLANLLNKQVRARKLLRTLIYLPTLIPLVATAMIFRMVLAPSGPLNDFLGLFGVSGPNWLYDGPWVKPALILMSTWGAGAATVLLLAAMKGIPRELYEAAEVDGASAMRQFWSITLPHLTPIIFFNLIMGLIGAFQVFSQVYILVSKGKNPAGYDAAQTMVPFLFDQAFSYYHMGYASAISWLLFLVILVFTVIAFRTTRRWVFYETEVK</sequence>
<dbReference type="GO" id="GO:0005886">
    <property type="term" value="C:plasma membrane"/>
    <property type="evidence" value="ECO:0007669"/>
    <property type="project" value="UniProtKB-SubCell"/>
</dbReference>
<comment type="subcellular location">
    <subcellularLocation>
        <location evidence="1 7">Cell membrane</location>
        <topology evidence="1 7">Multi-pass membrane protein</topology>
    </subcellularLocation>
</comment>
<evidence type="ECO:0000256" key="5">
    <source>
        <dbReference type="ARBA" id="ARBA00022989"/>
    </source>
</evidence>
<dbReference type="KEGG" id="scya:EJ357_42810"/>
<evidence type="ECO:0000256" key="6">
    <source>
        <dbReference type="ARBA" id="ARBA00023136"/>
    </source>
</evidence>
<keyword evidence="11" id="KW-1185">Reference proteome</keyword>
<keyword evidence="5 7" id="KW-1133">Transmembrane helix</keyword>
<dbReference type="InterPro" id="IPR000515">
    <property type="entry name" value="MetI-like"/>
</dbReference>
<dbReference type="Proteomes" id="UP000280298">
    <property type="component" value="Chromosome"/>
</dbReference>
<feature type="domain" description="ABC transmembrane type-1" evidence="9">
    <location>
        <begin position="97"/>
        <end position="311"/>
    </location>
</feature>
<feature type="transmembrane region" description="Helical" evidence="7">
    <location>
        <begin position="37"/>
        <end position="64"/>
    </location>
</feature>
<evidence type="ECO:0000256" key="7">
    <source>
        <dbReference type="RuleBase" id="RU363032"/>
    </source>
</evidence>
<dbReference type="PANTHER" id="PTHR30193">
    <property type="entry name" value="ABC TRANSPORTER PERMEASE PROTEIN"/>
    <property type="match status" value="1"/>
</dbReference>
<proteinExistence type="inferred from homology"/>
<dbReference type="InterPro" id="IPR035906">
    <property type="entry name" value="MetI-like_sf"/>
</dbReference>